<reference evidence="1 2" key="1">
    <citation type="submission" date="2013-11" db="EMBL/GenBank/DDBJ databases">
        <title>The Genome Sequence of Phytophthora parasitica P1569.</title>
        <authorList>
            <consortium name="The Broad Institute Genomics Platform"/>
            <person name="Russ C."/>
            <person name="Tyler B."/>
            <person name="Panabieres F."/>
            <person name="Shan W."/>
            <person name="Tripathy S."/>
            <person name="Grunwald N."/>
            <person name="Machado M."/>
            <person name="Johnson C.S."/>
            <person name="Arredondo F."/>
            <person name="Hong C."/>
            <person name="Coffey M."/>
            <person name="Young S.K."/>
            <person name="Zeng Q."/>
            <person name="Gargeya S."/>
            <person name="Fitzgerald M."/>
            <person name="Abouelleil A."/>
            <person name="Alvarado L."/>
            <person name="Chapman S.B."/>
            <person name="Gainer-Dewar J."/>
            <person name="Goldberg J."/>
            <person name="Griggs A."/>
            <person name="Gujja S."/>
            <person name="Hansen M."/>
            <person name="Howarth C."/>
            <person name="Imamovic A."/>
            <person name="Ireland A."/>
            <person name="Larimer J."/>
            <person name="McCowan C."/>
            <person name="Murphy C."/>
            <person name="Pearson M."/>
            <person name="Poon T.W."/>
            <person name="Priest M."/>
            <person name="Roberts A."/>
            <person name="Saif S."/>
            <person name="Shea T."/>
            <person name="Sykes S."/>
            <person name="Wortman J."/>
            <person name="Nusbaum C."/>
            <person name="Birren B."/>
        </authorList>
    </citation>
    <scope>NUCLEOTIDE SEQUENCE [LARGE SCALE GENOMIC DNA]</scope>
    <source>
        <strain evidence="1 2">P1569</strain>
    </source>
</reference>
<dbReference type="Proteomes" id="UP000018721">
    <property type="component" value="Unassembled WGS sequence"/>
</dbReference>
<evidence type="ECO:0000313" key="1">
    <source>
        <dbReference type="EMBL" id="ETI30563.1"/>
    </source>
</evidence>
<organism evidence="1 2">
    <name type="scientific">Phytophthora nicotianae P1569</name>
    <dbReference type="NCBI Taxonomy" id="1317065"/>
    <lineage>
        <taxon>Eukaryota</taxon>
        <taxon>Sar</taxon>
        <taxon>Stramenopiles</taxon>
        <taxon>Oomycota</taxon>
        <taxon>Peronosporomycetes</taxon>
        <taxon>Peronosporales</taxon>
        <taxon>Peronosporaceae</taxon>
        <taxon>Phytophthora</taxon>
    </lineage>
</organism>
<sequence length="209" mass="24157">MDNPPIIELPEHYRIDGEKLGMALAHMSAQANSIAEHQAKLQQRQSLHEKEQQRFIEQHVAAAREEAEARCQALVLVFHPAYEAQLTDQAALPQLMERRMDAALQQIEQKASLRTDRHIQVMRENMHKYVEDRFQIAIRRSDDTALALVREELKTRRADHHDPITRSEHGLSSWSEGSWKSTIALQGSVKNRSAKRSQIVLRRGFATRW</sequence>
<dbReference type="eggNOG" id="ENOG502RGMA">
    <property type="taxonomic scope" value="Eukaryota"/>
</dbReference>
<dbReference type="EMBL" id="ANIZ01003896">
    <property type="protein sequence ID" value="ETI30563.1"/>
    <property type="molecule type" value="Genomic_DNA"/>
</dbReference>
<protein>
    <submittedName>
        <fullName evidence="1">Uncharacterized protein</fullName>
    </submittedName>
</protein>
<accession>V9DW95</accession>
<keyword evidence="2" id="KW-1185">Reference proteome</keyword>
<dbReference type="HOGENOM" id="CLU_1411341_0_0_1"/>
<gene>
    <name evidence="1" type="ORF">F443_22321</name>
</gene>
<name>V9DW95_PHYNI</name>
<comment type="caution">
    <text evidence="1">The sequence shown here is derived from an EMBL/GenBank/DDBJ whole genome shotgun (WGS) entry which is preliminary data.</text>
</comment>
<dbReference type="AlphaFoldDB" id="V9DW95"/>
<dbReference type="OrthoDB" id="10412591at2759"/>
<evidence type="ECO:0000313" key="2">
    <source>
        <dbReference type="Proteomes" id="UP000018721"/>
    </source>
</evidence>
<proteinExistence type="predicted"/>